<dbReference type="EMBL" id="CM056742">
    <property type="protein sequence ID" value="KAJ8679431.1"/>
    <property type="molecule type" value="Genomic_DNA"/>
</dbReference>
<evidence type="ECO:0000313" key="2">
    <source>
        <dbReference type="Proteomes" id="UP001239111"/>
    </source>
</evidence>
<name>A0ACC2P7L3_9HYME</name>
<sequence>MHGRVKVRTSAEQERIREAEKRKKALAFKKGVELIFEKRKNGDLDDEILVMTEKLLAQLPDVYTLWNIRREALLNNNWSDDERVEKLEKELPLTETCLRENPKSYCAWHHRQWVIEYLPYPNWQRELNLCNKCLNLDDRNFHCWNYRRFVVLKACVSDEEELDFTTNKIMNNFSNYSSWHYRSKLLPKLYPSDAHDLPIRSDKYNEELDIVMNATFTDPNDTSAWFYQRWLLNYWEPSSTLWQAMCFDTKVIAVFYKEVPADLKLFVDSEEINCQWISVTGKKFSTVWYTEISGNPIDTSRKVSLMFLSVSYELIPCNIQNVRIYKSNVQTTNCNSSQLKEQLESYRTLVELEPDNKWARLTSLHLMSLLDFQHNFADILKELERLVEMDPLRVNYYKDMRSKYIIRHRLNSDNDPNESHEIDLCGLGLTTLADQGHYLTFYRDINISNNNLGEKLHQIKTLHECKKLDLANNHITSLKEFPILPNLEILLLSSNQISEYREILIIVKNHNLRKLDLRENPIADRESLISDMKKLYAQVEVII</sequence>
<keyword evidence="2" id="KW-1185">Reference proteome</keyword>
<organism evidence="1 2">
    <name type="scientific">Eretmocerus hayati</name>
    <dbReference type="NCBI Taxonomy" id="131215"/>
    <lineage>
        <taxon>Eukaryota</taxon>
        <taxon>Metazoa</taxon>
        <taxon>Ecdysozoa</taxon>
        <taxon>Arthropoda</taxon>
        <taxon>Hexapoda</taxon>
        <taxon>Insecta</taxon>
        <taxon>Pterygota</taxon>
        <taxon>Neoptera</taxon>
        <taxon>Endopterygota</taxon>
        <taxon>Hymenoptera</taxon>
        <taxon>Apocrita</taxon>
        <taxon>Proctotrupomorpha</taxon>
        <taxon>Chalcidoidea</taxon>
        <taxon>Aphelinidae</taxon>
        <taxon>Aphelininae</taxon>
        <taxon>Eretmocerus</taxon>
    </lineage>
</organism>
<proteinExistence type="predicted"/>
<protein>
    <submittedName>
        <fullName evidence="1">Uncharacterized protein</fullName>
    </submittedName>
</protein>
<accession>A0ACC2P7L3</accession>
<reference evidence="1" key="1">
    <citation type="submission" date="2023-04" db="EMBL/GenBank/DDBJ databases">
        <title>A chromosome-level genome assembly of the parasitoid wasp Eretmocerus hayati.</title>
        <authorList>
            <person name="Zhong Y."/>
            <person name="Liu S."/>
            <person name="Liu Y."/>
        </authorList>
    </citation>
    <scope>NUCLEOTIDE SEQUENCE</scope>
    <source>
        <strain evidence="1">ZJU_SS_LIU_2023</strain>
    </source>
</reference>
<comment type="caution">
    <text evidence="1">The sequence shown here is derived from an EMBL/GenBank/DDBJ whole genome shotgun (WGS) entry which is preliminary data.</text>
</comment>
<evidence type="ECO:0000313" key="1">
    <source>
        <dbReference type="EMBL" id="KAJ8679431.1"/>
    </source>
</evidence>
<gene>
    <name evidence="1" type="ORF">QAD02_015218</name>
</gene>
<dbReference type="Proteomes" id="UP001239111">
    <property type="component" value="Chromosome 2"/>
</dbReference>